<dbReference type="EMBL" id="JBHSPA010000036">
    <property type="protein sequence ID" value="MFC5828378.1"/>
    <property type="molecule type" value="Genomic_DNA"/>
</dbReference>
<dbReference type="PANTHER" id="PTHR13061">
    <property type="entry name" value="DYNACTIN SUBUNIT P25"/>
    <property type="match status" value="1"/>
</dbReference>
<protein>
    <submittedName>
        <fullName evidence="1">Gamma carbonic anhydrase family protein</fullName>
    </submittedName>
</protein>
<dbReference type="InterPro" id="IPR047324">
    <property type="entry name" value="LbH_gamma_CA-like"/>
</dbReference>
<evidence type="ECO:0000313" key="2">
    <source>
        <dbReference type="Proteomes" id="UP001596058"/>
    </source>
</evidence>
<name>A0ABW1CVP7_9ACTN</name>
<dbReference type="CDD" id="cd04645">
    <property type="entry name" value="LbH_gamma_CA_like"/>
    <property type="match status" value="1"/>
</dbReference>
<organism evidence="1 2">
    <name type="scientific">Nonomuraea insulae</name>
    <dbReference type="NCBI Taxonomy" id="1616787"/>
    <lineage>
        <taxon>Bacteria</taxon>
        <taxon>Bacillati</taxon>
        <taxon>Actinomycetota</taxon>
        <taxon>Actinomycetes</taxon>
        <taxon>Streptosporangiales</taxon>
        <taxon>Streptosporangiaceae</taxon>
        <taxon>Nonomuraea</taxon>
    </lineage>
</organism>
<dbReference type="Pfam" id="PF00132">
    <property type="entry name" value="Hexapep"/>
    <property type="match status" value="1"/>
</dbReference>
<accession>A0ABW1CVP7</accession>
<dbReference type="InterPro" id="IPR050484">
    <property type="entry name" value="Transf_Hexapept/Carb_Anhydrase"/>
</dbReference>
<dbReference type="Proteomes" id="UP001596058">
    <property type="component" value="Unassembled WGS sequence"/>
</dbReference>
<dbReference type="PANTHER" id="PTHR13061:SF29">
    <property type="entry name" value="GAMMA CARBONIC ANHYDRASE-LIKE 1, MITOCHONDRIAL-RELATED"/>
    <property type="match status" value="1"/>
</dbReference>
<gene>
    <name evidence="1" type="ORF">ACFPZ3_31295</name>
</gene>
<evidence type="ECO:0000313" key="1">
    <source>
        <dbReference type="EMBL" id="MFC5828378.1"/>
    </source>
</evidence>
<dbReference type="InterPro" id="IPR001451">
    <property type="entry name" value="Hexapep"/>
</dbReference>
<sequence>MPIYALGDLTPSIHPDAYVHPDAVVIGAVTLGAESSVWPGAVLRGDFGRIEIGERTSVQDGTVVHTTERWPTVVGADCVVGHNAHLEGCTVEEHCLIGSGSVVLNRAVVRAGSVVGAQALVPEGLEVPPGHLAVGVPAHSRPMEGGALREWVGSAVDEYRGNAKRYRQELRRLDLPHPGGS</sequence>
<dbReference type="Gene3D" id="2.160.10.10">
    <property type="entry name" value="Hexapeptide repeat proteins"/>
    <property type="match status" value="1"/>
</dbReference>
<reference evidence="2" key="1">
    <citation type="journal article" date="2019" name="Int. J. Syst. Evol. Microbiol.">
        <title>The Global Catalogue of Microorganisms (GCM) 10K type strain sequencing project: providing services to taxonomists for standard genome sequencing and annotation.</title>
        <authorList>
            <consortium name="The Broad Institute Genomics Platform"/>
            <consortium name="The Broad Institute Genome Sequencing Center for Infectious Disease"/>
            <person name="Wu L."/>
            <person name="Ma J."/>
        </authorList>
    </citation>
    <scope>NUCLEOTIDE SEQUENCE [LARGE SCALE GENOMIC DNA]</scope>
    <source>
        <strain evidence="2">CCUG 53903</strain>
    </source>
</reference>
<dbReference type="RefSeq" id="WP_379517882.1">
    <property type="nucleotide sequence ID" value="NZ_JBHSPA010000036.1"/>
</dbReference>
<proteinExistence type="predicted"/>
<dbReference type="InterPro" id="IPR011004">
    <property type="entry name" value="Trimer_LpxA-like_sf"/>
</dbReference>
<keyword evidence="2" id="KW-1185">Reference proteome</keyword>
<dbReference type="SUPFAM" id="SSF51161">
    <property type="entry name" value="Trimeric LpxA-like enzymes"/>
    <property type="match status" value="1"/>
</dbReference>
<comment type="caution">
    <text evidence="1">The sequence shown here is derived from an EMBL/GenBank/DDBJ whole genome shotgun (WGS) entry which is preliminary data.</text>
</comment>